<feature type="transmembrane region" description="Helical" evidence="8">
    <location>
        <begin position="132"/>
        <end position="152"/>
    </location>
</feature>
<feature type="transmembrane region" description="Helical" evidence="8">
    <location>
        <begin position="6"/>
        <end position="26"/>
    </location>
</feature>
<comment type="caution">
    <text evidence="9">The sequence shown here is derived from an EMBL/GenBank/DDBJ whole genome shotgun (WGS) entry which is preliminary data.</text>
</comment>
<dbReference type="GO" id="GO:0016780">
    <property type="term" value="F:phosphotransferase activity, for other substituted phosphate groups"/>
    <property type="evidence" value="ECO:0007669"/>
    <property type="project" value="InterPro"/>
</dbReference>
<keyword evidence="5 8" id="KW-1133">Transmembrane helix</keyword>
<evidence type="ECO:0000256" key="1">
    <source>
        <dbReference type="ARBA" id="ARBA00004651"/>
    </source>
</evidence>
<sequence length="361" mass="37802">MTAVIAIAACIASAAVAICLVLTRNLHGRFTLDNQPGVQKLHERPTPRIGGLALIAGALVGVIFLEPEAAALWGLICLTAVPAFVSGLIEDITKKVGVKTRLFATIISGLLFCIFTGYAVRETSIPGVDTLLGFAPVAVLFTAFAIGGIANAINIIDGVNGLASGAAIIILLGFAVVAGNAGDGALQGICLVAAGSILGFFLLNYPMGLIFFGDAGAYTAGFVVAVVAVLLPARNPELSPLIGLLGLSYPVMETMVSIHRRLVREGTNPGQPDRLHLHSLVYRSFARRAAQAIGLPAMRNPMTSTVMWFFPFLSALLCTIAAESTPAVLVATAIVVVSYLLAYRRVALLRSLRRKDDEVPA</sequence>
<feature type="transmembrane region" description="Helical" evidence="8">
    <location>
        <begin position="47"/>
        <end position="65"/>
    </location>
</feature>
<reference evidence="9 10" key="1">
    <citation type="submission" date="2018-11" db="EMBL/GenBank/DDBJ databases">
        <title>Gemmobacter sp. nov., YIM 102744-1 draft genome.</title>
        <authorList>
            <person name="Li G."/>
            <person name="Jiang Y."/>
        </authorList>
    </citation>
    <scope>NUCLEOTIDE SEQUENCE [LARGE SCALE GENOMIC DNA]</scope>
    <source>
        <strain evidence="9 10">YIM 102744-1</strain>
    </source>
</reference>
<comment type="subcellular location">
    <subcellularLocation>
        <location evidence="1">Cell membrane</location>
        <topology evidence="1">Multi-pass membrane protein</topology>
    </subcellularLocation>
</comment>
<dbReference type="GO" id="GO:0005886">
    <property type="term" value="C:plasma membrane"/>
    <property type="evidence" value="ECO:0007669"/>
    <property type="project" value="UniProtKB-SubCell"/>
</dbReference>
<feature type="transmembrane region" description="Helical" evidence="8">
    <location>
        <begin position="101"/>
        <end position="120"/>
    </location>
</feature>
<gene>
    <name evidence="9" type="ORF">EG244_01985</name>
</gene>
<accession>A0A3P3DVC3</accession>
<evidence type="ECO:0000256" key="4">
    <source>
        <dbReference type="ARBA" id="ARBA00022692"/>
    </source>
</evidence>
<feature type="transmembrane region" description="Helical" evidence="8">
    <location>
        <begin position="71"/>
        <end position="89"/>
    </location>
</feature>
<name>A0A3P3DVC3_9RHOB</name>
<feature type="binding site" evidence="7">
    <location>
        <position position="214"/>
    </location>
    <ligand>
        <name>Mg(2+)</name>
        <dbReference type="ChEBI" id="CHEBI:18420"/>
    </ligand>
</feature>
<dbReference type="RefSeq" id="WP_124963327.1">
    <property type="nucleotide sequence ID" value="NZ_RRAZ01000002.1"/>
</dbReference>
<feature type="transmembrane region" description="Helical" evidence="8">
    <location>
        <begin position="159"/>
        <end position="178"/>
    </location>
</feature>
<keyword evidence="2" id="KW-1003">Cell membrane</keyword>
<evidence type="ECO:0000256" key="6">
    <source>
        <dbReference type="ARBA" id="ARBA00023136"/>
    </source>
</evidence>
<dbReference type="Proteomes" id="UP000282125">
    <property type="component" value="Unassembled WGS sequence"/>
</dbReference>
<feature type="transmembrane region" description="Helical" evidence="8">
    <location>
        <begin position="184"/>
        <end position="203"/>
    </location>
</feature>
<organism evidence="9 10">
    <name type="scientific">Falsigemmobacter faecalis</name>
    <dbReference type="NCBI Taxonomy" id="2488730"/>
    <lineage>
        <taxon>Bacteria</taxon>
        <taxon>Pseudomonadati</taxon>
        <taxon>Pseudomonadota</taxon>
        <taxon>Alphaproteobacteria</taxon>
        <taxon>Rhodobacterales</taxon>
        <taxon>Paracoccaceae</taxon>
        <taxon>Falsigemmobacter</taxon>
    </lineage>
</organism>
<keyword evidence="3 9" id="KW-0808">Transferase</keyword>
<dbReference type="PANTHER" id="PTHR22926:SF3">
    <property type="entry name" value="UNDECAPRENYL-PHOSPHATE ALPHA-N-ACETYLGLUCOSAMINYL 1-PHOSPHATE TRANSFERASE"/>
    <property type="match status" value="1"/>
</dbReference>
<evidence type="ECO:0000256" key="8">
    <source>
        <dbReference type="SAM" id="Phobius"/>
    </source>
</evidence>
<evidence type="ECO:0000313" key="9">
    <source>
        <dbReference type="EMBL" id="RRH78237.1"/>
    </source>
</evidence>
<dbReference type="InterPro" id="IPR000715">
    <property type="entry name" value="Glycosyl_transferase_4"/>
</dbReference>
<keyword evidence="4 8" id="KW-0812">Transmembrane</keyword>
<dbReference type="EMBL" id="RRAZ01000002">
    <property type="protein sequence ID" value="RRH78237.1"/>
    <property type="molecule type" value="Genomic_DNA"/>
</dbReference>
<evidence type="ECO:0000256" key="2">
    <source>
        <dbReference type="ARBA" id="ARBA00022475"/>
    </source>
</evidence>
<dbReference type="GO" id="GO:0044038">
    <property type="term" value="P:cell wall macromolecule biosynthetic process"/>
    <property type="evidence" value="ECO:0007669"/>
    <property type="project" value="TreeGrafter"/>
</dbReference>
<evidence type="ECO:0000256" key="5">
    <source>
        <dbReference type="ARBA" id="ARBA00022989"/>
    </source>
</evidence>
<protein>
    <submittedName>
        <fullName evidence="9">Glycosyl transferase family 4</fullName>
    </submittedName>
</protein>
<evidence type="ECO:0000256" key="3">
    <source>
        <dbReference type="ARBA" id="ARBA00022679"/>
    </source>
</evidence>
<comment type="cofactor">
    <cofactor evidence="7">
        <name>Mg(2+)</name>
        <dbReference type="ChEBI" id="CHEBI:18420"/>
    </cofactor>
</comment>
<dbReference type="GO" id="GO:0046872">
    <property type="term" value="F:metal ion binding"/>
    <property type="evidence" value="ECO:0007669"/>
    <property type="project" value="UniProtKB-KW"/>
</dbReference>
<keyword evidence="10" id="KW-1185">Reference proteome</keyword>
<proteinExistence type="predicted"/>
<dbReference type="GO" id="GO:0009103">
    <property type="term" value="P:lipopolysaccharide biosynthetic process"/>
    <property type="evidence" value="ECO:0007669"/>
    <property type="project" value="TreeGrafter"/>
</dbReference>
<evidence type="ECO:0000256" key="7">
    <source>
        <dbReference type="PIRSR" id="PIRSR600715-1"/>
    </source>
</evidence>
<keyword evidence="6 8" id="KW-0472">Membrane</keyword>
<dbReference type="AlphaFoldDB" id="A0A3P3DVC3"/>
<dbReference type="PANTHER" id="PTHR22926">
    <property type="entry name" value="PHOSPHO-N-ACETYLMURAMOYL-PENTAPEPTIDE-TRANSFERASE"/>
    <property type="match status" value="1"/>
</dbReference>
<evidence type="ECO:0000313" key="10">
    <source>
        <dbReference type="Proteomes" id="UP000282125"/>
    </source>
</evidence>
<dbReference type="CDD" id="cd06912">
    <property type="entry name" value="GT_MraY_like"/>
    <property type="match status" value="1"/>
</dbReference>
<dbReference type="OrthoDB" id="9783652at2"/>
<dbReference type="Pfam" id="PF00953">
    <property type="entry name" value="Glycos_transf_4"/>
    <property type="match status" value="1"/>
</dbReference>
<feature type="transmembrane region" description="Helical" evidence="8">
    <location>
        <begin position="215"/>
        <end position="233"/>
    </location>
</feature>
<keyword evidence="7" id="KW-0460">Magnesium</keyword>
<feature type="transmembrane region" description="Helical" evidence="8">
    <location>
        <begin position="305"/>
        <end position="322"/>
    </location>
</feature>
<feature type="binding site" evidence="7">
    <location>
        <position position="154"/>
    </location>
    <ligand>
        <name>Mg(2+)</name>
        <dbReference type="ChEBI" id="CHEBI:18420"/>
    </ligand>
</feature>
<keyword evidence="7" id="KW-0479">Metal-binding</keyword>
<dbReference type="GO" id="GO:0071555">
    <property type="term" value="P:cell wall organization"/>
    <property type="evidence" value="ECO:0007669"/>
    <property type="project" value="TreeGrafter"/>
</dbReference>